<reference evidence="1" key="1">
    <citation type="submission" date="2021-06" db="EMBL/GenBank/DDBJ databases">
        <authorList>
            <person name="Kallberg Y."/>
            <person name="Tangrot J."/>
            <person name="Rosling A."/>
        </authorList>
    </citation>
    <scope>NUCLEOTIDE SEQUENCE</scope>
    <source>
        <strain evidence="1">IN212</strain>
    </source>
</reference>
<evidence type="ECO:0000313" key="2">
    <source>
        <dbReference type="Proteomes" id="UP000789396"/>
    </source>
</evidence>
<keyword evidence="2" id="KW-1185">Reference proteome</keyword>
<accession>A0A9N9C0T3</accession>
<organism evidence="1 2">
    <name type="scientific">Racocetra fulgida</name>
    <dbReference type="NCBI Taxonomy" id="60492"/>
    <lineage>
        <taxon>Eukaryota</taxon>
        <taxon>Fungi</taxon>
        <taxon>Fungi incertae sedis</taxon>
        <taxon>Mucoromycota</taxon>
        <taxon>Glomeromycotina</taxon>
        <taxon>Glomeromycetes</taxon>
        <taxon>Diversisporales</taxon>
        <taxon>Gigasporaceae</taxon>
        <taxon>Racocetra</taxon>
    </lineage>
</organism>
<dbReference type="AlphaFoldDB" id="A0A9N9C0T3"/>
<proteinExistence type="predicted"/>
<dbReference type="Proteomes" id="UP000789396">
    <property type="component" value="Unassembled WGS sequence"/>
</dbReference>
<dbReference type="OrthoDB" id="2320913at2759"/>
<evidence type="ECO:0000313" key="1">
    <source>
        <dbReference type="EMBL" id="CAG8584661.1"/>
    </source>
</evidence>
<protein>
    <submittedName>
        <fullName evidence="1">6862_t:CDS:1</fullName>
    </submittedName>
</protein>
<gene>
    <name evidence="1" type="ORF">RFULGI_LOCUS5988</name>
</gene>
<sequence length="567" mass="66875">MDFNASNFDKNIPFFLSISDTHASTIDVDSFENFDLGATLSQPEVRISRQETYLNEIMPFGKFHISSFIENDGYEKEYEEGYEEQYEEEYEERYEEGRKERYEKRFEEGYEEQYEEGYKEGYEEWYEEGYEEGYGINQGVDEETAEDEKSDKDKITEQELENIEPLYSIAVNIVFACWKELDQLLKNHGLENGFAVTITHSDNDKDDRLPRRRTYKCIKGRKYISCKKAHVLDDRDRGHHAASKKKQDNPTFHVDARFEGKDNHLVGLCWMNPHQQEFRVEQIFKQNWGILLQEYNDAADYLQWQLYECREVWALCFTHCAFNADVQSTQRVESYNAIIKNKVNGSSSLTELEHTIEKLLIKESCFIKLNEVINQLPVSREDSYANRYFEKVVEICSKFLTPAILKLQRSEINRKSMYNAYIIELEQLVDGLEQERIREVWHVSSVDKKANHLVVFVPVITLVLDGIFGSTELNLQDDFSHLEYIHRCHIFTDEVRHELSPEELYEMHLNLSKKMEIELQQKENQDNDNIDFNRIISNPVGIRMKDSDGSEYLPTTSLNEVLKIHES</sequence>
<comment type="caution">
    <text evidence="1">The sequence shown here is derived from an EMBL/GenBank/DDBJ whole genome shotgun (WGS) entry which is preliminary data.</text>
</comment>
<name>A0A9N9C0T3_9GLOM</name>
<feature type="non-terminal residue" evidence="1">
    <location>
        <position position="1"/>
    </location>
</feature>
<dbReference type="EMBL" id="CAJVPZ010007310">
    <property type="protein sequence ID" value="CAG8584661.1"/>
    <property type="molecule type" value="Genomic_DNA"/>
</dbReference>